<reference evidence="7" key="1">
    <citation type="submission" date="2024-06" db="EMBL/GenBank/DDBJ databases">
        <title>Methylostella associata gen. nov., sp. nov., a novel Ancalomicrobiaceae-affiliated facultatively methylotrophic bacteria that feed on methanotrophs of the genus Methylococcus.</title>
        <authorList>
            <person name="Saltykova V."/>
            <person name="Danilova O.V."/>
            <person name="Oshkin I.Y."/>
            <person name="Belova S.E."/>
            <person name="Pimenov N.V."/>
            <person name="Dedysh S.N."/>
        </authorList>
    </citation>
    <scope>NUCLEOTIDE SEQUENCE</scope>
    <source>
        <strain evidence="7">S20</strain>
    </source>
</reference>
<sequence length="215" mass="22818">MSDASADSLPHMPDVVADPRRHGLWDDLFAGVTGTALVALGFHMLQRGGLAIGGTAGLSLLIHYATHLPLGVLFFLVNLPFYVFSYLAVGRAFTLRTFVAVTVLSGEAMLLPKLMSFGTIEPIFAAGMGGLLVGVGLLVLMRHRSSLGGFGILAFYLQETRGWSAGKVQMALDCVVVALAFFVLDPITIAISVFGAVVLNLVLALNHKPGRYVGF</sequence>
<dbReference type="GO" id="GO:0005886">
    <property type="term" value="C:plasma membrane"/>
    <property type="evidence" value="ECO:0007669"/>
    <property type="project" value="UniProtKB-SubCell"/>
</dbReference>
<evidence type="ECO:0000256" key="5">
    <source>
        <dbReference type="ARBA" id="ARBA00023136"/>
    </source>
</evidence>
<keyword evidence="2" id="KW-1003">Cell membrane</keyword>
<dbReference type="PANTHER" id="PTHR33545">
    <property type="entry name" value="UPF0750 MEMBRANE PROTEIN YITT-RELATED"/>
    <property type="match status" value="1"/>
</dbReference>
<dbReference type="PANTHER" id="PTHR33545:SF5">
    <property type="entry name" value="UPF0750 MEMBRANE PROTEIN YITT"/>
    <property type="match status" value="1"/>
</dbReference>
<dbReference type="RefSeq" id="WP_407049616.1">
    <property type="nucleotide sequence ID" value="NZ_CP158568.1"/>
</dbReference>
<dbReference type="EMBL" id="CP158568">
    <property type="protein sequence ID" value="XBY44523.1"/>
    <property type="molecule type" value="Genomic_DNA"/>
</dbReference>
<evidence type="ECO:0000256" key="1">
    <source>
        <dbReference type="ARBA" id="ARBA00004651"/>
    </source>
</evidence>
<dbReference type="AlphaFoldDB" id="A0AAU7X9U3"/>
<dbReference type="InterPro" id="IPR051461">
    <property type="entry name" value="UPF0750_membrane"/>
</dbReference>
<evidence type="ECO:0000256" key="3">
    <source>
        <dbReference type="ARBA" id="ARBA00022692"/>
    </source>
</evidence>
<evidence type="ECO:0000256" key="6">
    <source>
        <dbReference type="SAM" id="Phobius"/>
    </source>
</evidence>
<comment type="subcellular location">
    <subcellularLocation>
        <location evidence="1">Cell membrane</location>
        <topology evidence="1">Multi-pass membrane protein</topology>
    </subcellularLocation>
</comment>
<gene>
    <name evidence="7" type="ORF">ABS361_21340</name>
</gene>
<evidence type="ECO:0000313" key="7">
    <source>
        <dbReference type="EMBL" id="XBY44523.1"/>
    </source>
</evidence>
<evidence type="ECO:0000256" key="2">
    <source>
        <dbReference type="ARBA" id="ARBA00022475"/>
    </source>
</evidence>
<dbReference type="InterPro" id="IPR003740">
    <property type="entry name" value="YitT"/>
</dbReference>
<feature type="transmembrane region" description="Helical" evidence="6">
    <location>
        <begin position="175"/>
        <end position="203"/>
    </location>
</feature>
<keyword evidence="5 6" id="KW-0472">Membrane</keyword>
<name>A0AAU7X9U3_9HYPH</name>
<feature type="transmembrane region" description="Helical" evidence="6">
    <location>
        <begin position="123"/>
        <end position="141"/>
    </location>
</feature>
<evidence type="ECO:0000256" key="4">
    <source>
        <dbReference type="ARBA" id="ARBA00022989"/>
    </source>
</evidence>
<keyword evidence="4 6" id="KW-1133">Transmembrane helix</keyword>
<keyword evidence="3 6" id="KW-0812">Transmembrane</keyword>
<dbReference type="Pfam" id="PF02588">
    <property type="entry name" value="YitT_membrane"/>
    <property type="match status" value="1"/>
</dbReference>
<dbReference type="KEGG" id="mflg:ABS361_21340"/>
<accession>A0AAU7X9U3</accession>
<protein>
    <submittedName>
        <fullName evidence="7">YitT family protein</fullName>
    </submittedName>
</protein>
<organism evidence="7">
    <name type="scientific">Methyloraptor flagellatus</name>
    <dbReference type="NCBI Taxonomy" id="3162530"/>
    <lineage>
        <taxon>Bacteria</taxon>
        <taxon>Pseudomonadati</taxon>
        <taxon>Pseudomonadota</taxon>
        <taxon>Alphaproteobacteria</taxon>
        <taxon>Hyphomicrobiales</taxon>
        <taxon>Ancalomicrobiaceae</taxon>
        <taxon>Methyloraptor</taxon>
    </lineage>
</organism>
<proteinExistence type="predicted"/>